<evidence type="ECO:0000313" key="1">
    <source>
        <dbReference type="EMBL" id="ABG83321.1"/>
    </source>
</evidence>
<keyword evidence="2" id="KW-1185">Reference proteome</keyword>
<dbReference type="EMBL" id="CP000246">
    <property type="protein sequence ID" value="ABG83321.1"/>
    <property type="molecule type" value="Genomic_DNA"/>
</dbReference>
<dbReference type="AlphaFoldDB" id="A0A0H2YS83"/>
<evidence type="ECO:0000313" key="2">
    <source>
        <dbReference type="Proteomes" id="UP000001823"/>
    </source>
</evidence>
<gene>
    <name evidence="1" type="ordered locus">CPF_0380</name>
</gene>
<accession>A0A0H2YS83</accession>
<dbReference type="Proteomes" id="UP000001823">
    <property type="component" value="Chromosome"/>
</dbReference>
<sequence length="50" mass="5571">MNKNMEMMKKLIEEKKNKGKNTKANVRAQKTIGFAQGGRKSNNGGGLFDK</sequence>
<name>A0A0H2YS83_CLOP1</name>
<dbReference type="PaxDb" id="195103-CPF_0380"/>
<dbReference type="HOGENOM" id="CLU_205116_0_0_9"/>
<dbReference type="RefSeq" id="WP_003473917.1">
    <property type="nucleotide sequence ID" value="NC_008261.1"/>
</dbReference>
<reference evidence="1 2" key="1">
    <citation type="journal article" date="2006" name="Genome Res.">
        <title>Skewed genomic variability in strains of the toxigenic bacterial pathogen, Clostridium perfringens.</title>
        <authorList>
            <person name="Myers G.S."/>
            <person name="Rasko D.A."/>
            <person name="Cheung J.K."/>
            <person name="Ravel J."/>
            <person name="Seshadri R."/>
            <person name="Deboy R.T."/>
            <person name="Ren Q."/>
            <person name="Varga J."/>
            <person name="Awad M.M."/>
            <person name="Brinkac L.M."/>
            <person name="Daugherty S.C."/>
            <person name="Haft D.H."/>
            <person name="Dodson R.J."/>
            <person name="Madupu R."/>
            <person name="Nelson W.C."/>
            <person name="Rosovitz M.J."/>
            <person name="Sullivan S.A."/>
            <person name="Khouri H."/>
            <person name="Dimitrov G.I."/>
            <person name="Watkins K.L."/>
            <person name="Mulligan S."/>
            <person name="Benton J."/>
            <person name="Radune D."/>
            <person name="Fisher D.J."/>
            <person name="Atkins H.S."/>
            <person name="Hiscox T."/>
            <person name="Jost B.H."/>
            <person name="Billington S.J."/>
            <person name="Songer J.G."/>
            <person name="McClane B.A."/>
            <person name="Titball R.W."/>
            <person name="Rood J.I."/>
            <person name="Melville S.B."/>
            <person name="Paulsen I.T."/>
        </authorList>
    </citation>
    <scope>NUCLEOTIDE SEQUENCE [LARGE SCALE GENOMIC DNA]</scope>
    <source>
        <strain evidence="2">ATCC 13124 / DSM 756 / JCM 1290 / NCIMB 6125 / NCTC 8237 / S 107 / Type A</strain>
    </source>
</reference>
<protein>
    <submittedName>
        <fullName evidence="1">Uncharacterized protein</fullName>
    </submittedName>
</protein>
<organism evidence="1 2">
    <name type="scientific">Clostridium perfringens (strain ATCC 13124 / DSM 756 / JCM 1290 / NCIMB 6125 / NCTC 8237 / Type A)</name>
    <dbReference type="NCBI Taxonomy" id="195103"/>
    <lineage>
        <taxon>Bacteria</taxon>
        <taxon>Bacillati</taxon>
        <taxon>Bacillota</taxon>
        <taxon>Clostridia</taxon>
        <taxon>Eubacteriales</taxon>
        <taxon>Clostridiaceae</taxon>
        <taxon>Clostridium</taxon>
    </lineage>
</organism>
<dbReference type="KEGG" id="cpf:CPF_0380"/>
<proteinExistence type="predicted"/>